<proteinExistence type="predicted"/>
<reference evidence="2 3" key="1">
    <citation type="submission" date="2022-12" db="EMBL/GenBank/DDBJ databases">
        <title>Chromosome-scale assembly of the Ensete ventricosum genome.</title>
        <authorList>
            <person name="Dussert Y."/>
            <person name="Stocks J."/>
            <person name="Wendawek A."/>
            <person name="Woldeyes F."/>
            <person name="Nichols R.A."/>
            <person name="Borrell J.S."/>
        </authorList>
    </citation>
    <scope>NUCLEOTIDE SEQUENCE [LARGE SCALE GENOMIC DNA]</scope>
    <source>
        <strain evidence="3">cv. Maze</strain>
        <tissue evidence="2">Seeds</tissue>
    </source>
</reference>
<evidence type="ECO:0000313" key="2">
    <source>
        <dbReference type="EMBL" id="KAJ8512736.1"/>
    </source>
</evidence>
<evidence type="ECO:0000313" key="3">
    <source>
        <dbReference type="Proteomes" id="UP001222027"/>
    </source>
</evidence>
<sequence length="100" mass="11005">MGLSLQALSRSSFFLGTPKPKRLFSSPIGTEVTVRVAGKPGLAERTINSCSQSRWRQENSYFDGRSDSKDDDSDNPEYVKKTAFGLLDSSEDEARLTGVL</sequence>
<gene>
    <name evidence="2" type="ORF">OPV22_003170</name>
</gene>
<dbReference type="EMBL" id="JAQQAF010000001">
    <property type="protein sequence ID" value="KAJ8512736.1"/>
    <property type="molecule type" value="Genomic_DNA"/>
</dbReference>
<name>A0AAV8S047_ENSVE</name>
<feature type="region of interest" description="Disordered" evidence="1">
    <location>
        <begin position="47"/>
        <end position="77"/>
    </location>
</feature>
<dbReference type="Proteomes" id="UP001222027">
    <property type="component" value="Unassembled WGS sequence"/>
</dbReference>
<feature type="compositionally biased region" description="Polar residues" evidence="1">
    <location>
        <begin position="47"/>
        <end position="60"/>
    </location>
</feature>
<dbReference type="AlphaFoldDB" id="A0AAV8S047"/>
<protein>
    <submittedName>
        <fullName evidence="2">Uncharacterized protein</fullName>
    </submittedName>
</protein>
<comment type="caution">
    <text evidence="2">The sequence shown here is derived from an EMBL/GenBank/DDBJ whole genome shotgun (WGS) entry which is preliminary data.</text>
</comment>
<keyword evidence="3" id="KW-1185">Reference proteome</keyword>
<accession>A0AAV8S047</accession>
<organism evidence="2 3">
    <name type="scientific">Ensete ventricosum</name>
    <name type="common">Abyssinian banana</name>
    <name type="synonym">Musa ensete</name>
    <dbReference type="NCBI Taxonomy" id="4639"/>
    <lineage>
        <taxon>Eukaryota</taxon>
        <taxon>Viridiplantae</taxon>
        <taxon>Streptophyta</taxon>
        <taxon>Embryophyta</taxon>
        <taxon>Tracheophyta</taxon>
        <taxon>Spermatophyta</taxon>
        <taxon>Magnoliopsida</taxon>
        <taxon>Liliopsida</taxon>
        <taxon>Zingiberales</taxon>
        <taxon>Musaceae</taxon>
        <taxon>Ensete</taxon>
    </lineage>
</organism>
<evidence type="ECO:0000256" key="1">
    <source>
        <dbReference type="SAM" id="MobiDB-lite"/>
    </source>
</evidence>